<dbReference type="OrthoDB" id="3672634at2759"/>
<dbReference type="Proteomes" id="UP000799423">
    <property type="component" value="Unassembled WGS sequence"/>
</dbReference>
<name>A0A6A7BFV0_9PLEO</name>
<evidence type="ECO:0000313" key="2">
    <source>
        <dbReference type="EMBL" id="KAF2854280.1"/>
    </source>
</evidence>
<dbReference type="EMBL" id="MU006293">
    <property type="protein sequence ID" value="KAF2854280.1"/>
    <property type="molecule type" value="Genomic_DNA"/>
</dbReference>
<evidence type="ECO:0000256" key="1">
    <source>
        <dbReference type="SAM" id="MobiDB-lite"/>
    </source>
</evidence>
<proteinExistence type="predicted"/>
<gene>
    <name evidence="2" type="ORF">T440DRAFT_388156</name>
</gene>
<accession>A0A6A7BFV0</accession>
<protein>
    <submittedName>
        <fullName evidence="2">Uncharacterized protein</fullName>
    </submittedName>
</protein>
<feature type="compositionally biased region" description="Pro residues" evidence="1">
    <location>
        <begin position="46"/>
        <end position="61"/>
    </location>
</feature>
<reference evidence="2" key="1">
    <citation type="submission" date="2020-01" db="EMBL/GenBank/DDBJ databases">
        <authorList>
            <consortium name="DOE Joint Genome Institute"/>
            <person name="Haridas S."/>
            <person name="Albert R."/>
            <person name="Binder M."/>
            <person name="Bloem J."/>
            <person name="Labutti K."/>
            <person name="Salamov A."/>
            <person name="Andreopoulos B."/>
            <person name="Baker S.E."/>
            <person name="Barry K."/>
            <person name="Bills G."/>
            <person name="Bluhm B.H."/>
            <person name="Cannon C."/>
            <person name="Castanera R."/>
            <person name="Culley D.E."/>
            <person name="Daum C."/>
            <person name="Ezra D."/>
            <person name="Gonzalez J.B."/>
            <person name="Henrissat B."/>
            <person name="Kuo A."/>
            <person name="Liang C."/>
            <person name="Lipzen A."/>
            <person name="Lutzoni F."/>
            <person name="Magnuson J."/>
            <person name="Mondo S."/>
            <person name="Nolan M."/>
            <person name="Ohm R."/>
            <person name="Pangilinan J."/>
            <person name="Park H.-J."/>
            <person name="Ramirez L."/>
            <person name="Alfaro M."/>
            <person name="Sun H."/>
            <person name="Tritt A."/>
            <person name="Yoshinaga Y."/>
            <person name="Zwiers L.-H."/>
            <person name="Turgeon B.G."/>
            <person name="Goodwin S.B."/>
            <person name="Spatafora J.W."/>
            <person name="Crous P.W."/>
            <person name="Grigoriev I.V."/>
        </authorList>
    </citation>
    <scope>NUCLEOTIDE SEQUENCE</scope>
    <source>
        <strain evidence="2">IPT5</strain>
    </source>
</reference>
<feature type="region of interest" description="Disordered" evidence="1">
    <location>
        <begin position="1"/>
        <end position="99"/>
    </location>
</feature>
<evidence type="ECO:0000313" key="3">
    <source>
        <dbReference type="Proteomes" id="UP000799423"/>
    </source>
</evidence>
<feature type="compositionally biased region" description="Polar residues" evidence="1">
    <location>
        <begin position="19"/>
        <end position="40"/>
    </location>
</feature>
<dbReference type="AlphaFoldDB" id="A0A6A7BFV0"/>
<sequence length="258" mass="28805">MPYSGSPNTPRGDPLAGWKQQNLAAPKSAAQQDYHYQTTVYDDRPPVPIEAPDPTPSPPTLPHALASPSPPSTRDHDAEEGACPDGDTRWPPPKTSHSKPLQLLLDVKGSQRIYYHLIHKNTAPESKFWKKEIQLKSQSFFTQKFPSAEEQLTTSGESPQKIQEAKEQAEFEEKGRMRSAIITAKLQKKMRELSTGVRGTIRLLEEESVEVWKCIELLQKGDSNKAVRIGAVVEKFEIFGVGLKGEKDHVLLVSQRMG</sequence>
<keyword evidence="3" id="KW-1185">Reference proteome</keyword>
<organism evidence="2 3">
    <name type="scientific">Plenodomus tracheiphilus IPT5</name>
    <dbReference type="NCBI Taxonomy" id="1408161"/>
    <lineage>
        <taxon>Eukaryota</taxon>
        <taxon>Fungi</taxon>
        <taxon>Dikarya</taxon>
        <taxon>Ascomycota</taxon>
        <taxon>Pezizomycotina</taxon>
        <taxon>Dothideomycetes</taxon>
        <taxon>Pleosporomycetidae</taxon>
        <taxon>Pleosporales</taxon>
        <taxon>Pleosporineae</taxon>
        <taxon>Leptosphaeriaceae</taxon>
        <taxon>Plenodomus</taxon>
    </lineage>
</organism>